<evidence type="ECO:0000313" key="2">
    <source>
        <dbReference type="EMBL" id="PON68079.1"/>
    </source>
</evidence>
<gene>
    <name evidence="2" type="ORF">PanWU01x14_098830</name>
</gene>
<keyword evidence="3" id="KW-1185">Reference proteome</keyword>
<proteinExistence type="predicted"/>
<evidence type="ECO:0000256" key="1">
    <source>
        <dbReference type="SAM" id="Phobius"/>
    </source>
</evidence>
<accession>A0A2P5D446</accession>
<dbReference type="Proteomes" id="UP000237105">
    <property type="component" value="Unassembled WGS sequence"/>
</dbReference>
<dbReference type="AlphaFoldDB" id="A0A2P5D446"/>
<protein>
    <submittedName>
        <fullName evidence="2">Uncharacterized protein</fullName>
    </submittedName>
</protein>
<name>A0A2P5D446_PARAD</name>
<feature type="transmembrane region" description="Helical" evidence="1">
    <location>
        <begin position="50"/>
        <end position="76"/>
    </location>
</feature>
<sequence length="102" mass="11702">MIFFITKISYLNYVMALFLVEGVNDLFISKIFHKLQKKKDSSFTGLKRELILSFNQILSATFSAVCLGITGSTFSIPVFHAQNLWSLDQVLILHHHCQCYLD</sequence>
<dbReference type="OrthoDB" id="10549469at2759"/>
<feature type="transmembrane region" description="Helical" evidence="1">
    <location>
        <begin position="12"/>
        <end position="29"/>
    </location>
</feature>
<evidence type="ECO:0000313" key="3">
    <source>
        <dbReference type="Proteomes" id="UP000237105"/>
    </source>
</evidence>
<keyword evidence="1" id="KW-0472">Membrane</keyword>
<dbReference type="EMBL" id="JXTB01000066">
    <property type="protein sequence ID" value="PON68079.1"/>
    <property type="molecule type" value="Genomic_DNA"/>
</dbReference>
<comment type="caution">
    <text evidence="2">The sequence shown here is derived from an EMBL/GenBank/DDBJ whole genome shotgun (WGS) entry which is preliminary data.</text>
</comment>
<keyword evidence="1" id="KW-1133">Transmembrane helix</keyword>
<reference evidence="3" key="1">
    <citation type="submission" date="2016-06" db="EMBL/GenBank/DDBJ databases">
        <title>Parallel loss of symbiosis genes in relatives of nitrogen-fixing non-legume Parasponia.</title>
        <authorList>
            <person name="Van Velzen R."/>
            <person name="Holmer R."/>
            <person name="Bu F."/>
            <person name="Rutten L."/>
            <person name="Van Zeijl A."/>
            <person name="Liu W."/>
            <person name="Santuari L."/>
            <person name="Cao Q."/>
            <person name="Sharma T."/>
            <person name="Shen D."/>
            <person name="Roswanjaya Y."/>
            <person name="Wardhani T."/>
            <person name="Kalhor M.S."/>
            <person name="Jansen J."/>
            <person name="Van den Hoogen J."/>
            <person name="Gungor B."/>
            <person name="Hartog M."/>
            <person name="Hontelez J."/>
            <person name="Verver J."/>
            <person name="Yang W.-C."/>
            <person name="Schijlen E."/>
            <person name="Repin R."/>
            <person name="Schilthuizen M."/>
            <person name="Schranz E."/>
            <person name="Heidstra R."/>
            <person name="Miyata K."/>
            <person name="Fedorova E."/>
            <person name="Kohlen W."/>
            <person name="Bisseling T."/>
            <person name="Smit S."/>
            <person name="Geurts R."/>
        </authorList>
    </citation>
    <scope>NUCLEOTIDE SEQUENCE [LARGE SCALE GENOMIC DNA]</scope>
    <source>
        <strain evidence="3">cv. WU1-14</strain>
    </source>
</reference>
<keyword evidence="1" id="KW-0812">Transmembrane</keyword>
<organism evidence="2 3">
    <name type="scientific">Parasponia andersonii</name>
    <name type="common">Sponia andersonii</name>
    <dbReference type="NCBI Taxonomy" id="3476"/>
    <lineage>
        <taxon>Eukaryota</taxon>
        <taxon>Viridiplantae</taxon>
        <taxon>Streptophyta</taxon>
        <taxon>Embryophyta</taxon>
        <taxon>Tracheophyta</taxon>
        <taxon>Spermatophyta</taxon>
        <taxon>Magnoliopsida</taxon>
        <taxon>eudicotyledons</taxon>
        <taxon>Gunneridae</taxon>
        <taxon>Pentapetalae</taxon>
        <taxon>rosids</taxon>
        <taxon>fabids</taxon>
        <taxon>Rosales</taxon>
        <taxon>Cannabaceae</taxon>
        <taxon>Parasponia</taxon>
    </lineage>
</organism>